<evidence type="ECO:0000256" key="3">
    <source>
        <dbReference type="ARBA" id="ARBA00023157"/>
    </source>
</evidence>
<evidence type="ECO:0000256" key="2">
    <source>
        <dbReference type="ARBA" id="ARBA00022729"/>
    </source>
</evidence>
<protein>
    <recommendedName>
        <fullName evidence="6">Folate receptor-like domain-containing protein</fullName>
    </recommendedName>
</protein>
<proteinExistence type="inferred from homology"/>
<dbReference type="AlphaFoldDB" id="A0A8C5PRJ3"/>
<dbReference type="Pfam" id="PF03024">
    <property type="entry name" value="Folate_rec"/>
    <property type="match status" value="1"/>
</dbReference>
<name>A0A8C5PRJ3_9ANUR</name>
<evidence type="ECO:0000256" key="1">
    <source>
        <dbReference type="ARBA" id="ARBA00007932"/>
    </source>
</evidence>
<dbReference type="GO" id="GO:0032217">
    <property type="term" value="F:riboflavin transmembrane transporter activity"/>
    <property type="evidence" value="ECO:0007669"/>
    <property type="project" value="TreeGrafter"/>
</dbReference>
<sequence>MKFAVSLLSLLALVLFFSAVTCQQSCLLGKHHKASPSAETGARECVLYSESSCCYANFTEKLSHSPVIEVDNYYWNRCGNLSKECEAYLKKLECFYQCSPDADRWIHPNMSFAIVHVPICQSFCDNWFNACRSDLVCAHNWISDWIIDENGENHCKNQCIPFHQMYSNGTDLCQSAWGASFEVSSSPCRCLDFSETDRKVIKYIVDGENSEESEEKEACKPRLQTPPGDQDEAEDD</sequence>
<evidence type="ECO:0000313" key="8">
    <source>
        <dbReference type="Proteomes" id="UP000694569"/>
    </source>
</evidence>
<evidence type="ECO:0000313" key="7">
    <source>
        <dbReference type="Ensembl" id="ENSLLEP00000026505.1"/>
    </source>
</evidence>
<dbReference type="GO" id="GO:0009897">
    <property type="term" value="C:external side of plasma membrane"/>
    <property type="evidence" value="ECO:0007669"/>
    <property type="project" value="TreeGrafter"/>
</dbReference>
<evidence type="ECO:0000256" key="5">
    <source>
        <dbReference type="SAM" id="SignalP"/>
    </source>
</evidence>
<dbReference type="InterPro" id="IPR004269">
    <property type="entry name" value="Folate_rcpt"/>
</dbReference>
<feature type="signal peptide" evidence="5">
    <location>
        <begin position="1"/>
        <end position="22"/>
    </location>
</feature>
<keyword evidence="3" id="KW-1015">Disulfide bond</keyword>
<dbReference type="OrthoDB" id="5982417at2759"/>
<dbReference type="GeneTree" id="ENSGT00950000183144"/>
<organism evidence="7 8">
    <name type="scientific">Leptobrachium leishanense</name>
    <name type="common">Leishan spiny toad</name>
    <dbReference type="NCBI Taxonomy" id="445787"/>
    <lineage>
        <taxon>Eukaryota</taxon>
        <taxon>Metazoa</taxon>
        <taxon>Chordata</taxon>
        <taxon>Craniata</taxon>
        <taxon>Vertebrata</taxon>
        <taxon>Euteleostomi</taxon>
        <taxon>Amphibia</taxon>
        <taxon>Batrachia</taxon>
        <taxon>Anura</taxon>
        <taxon>Pelobatoidea</taxon>
        <taxon>Megophryidae</taxon>
        <taxon>Leptobrachium</taxon>
    </lineage>
</organism>
<dbReference type="Ensembl" id="ENSLLET00000027527.1">
    <property type="protein sequence ID" value="ENSLLEP00000026505.1"/>
    <property type="gene ID" value="ENSLLEG00000016811.1"/>
</dbReference>
<reference evidence="7" key="1">
    <citation type="submission" date="2025-08" db="UniProtKB">
        <authorList>
            <consortium name="Ensembl"/>
        </authorList>
    </citation>
    <scope>IDENTIFICATION</scope>
</reference>
<dbReference type="InterPro" id="IPR018143">
    <property type="entry name" value="Folate_rcpt-like"/>
</dbReference>
<keyword evidence="2 5" id="KW-0732">Signal</keyword>
<feature type="chain" id="PRO_5035000400" description="Folate receptor-like domain-containing protein" evidence="5">
    <location>
        <begin position="23"/>
        <end position="236"/>
    </location>
</feature>
<dbReference type="PANTHER" id="PTHR10517:SF27">
    <property type="entry name" value="IZUMO1 RECEPTOR, JUNO"/>
    <property type="match status" value="1"/>
</dbReference>
<keyword evidence="8" id="KW-1185">Reference proteome</keyword>
<evidence type="ECO:0000259" key="6">
    <source>
        <dbReference type="Pfam" id="PF03024"/>
    </source>
</evidence>
<evidence type="ECO:0000256" key="4">
    <source>
        <dbReference type="SAM" id="MobiDB-lite"/>
    </source>
</evidence>
<dbReference type="GO" id="GO:1902444">
    <property type="term" value="F:riboflavin binding"/>
    <property type="evidence" value="ECO:0007669"/>
    <property type="project" value="TreeGrafter"/>
</dbReference>
<feature type="region of interest" description="Disordered" evidence="4">
    <location>
        <begin position="206"/>
        <end position="236"/>
    </location>
</feature>
<comment type="similarity">
    <text evidence="1">Belongs to the folate receptor family.</text>
</comment>
<dbReference type="GO" id="GO:0038023">
    <property type="term" value="F:signaling receptor activity"/>
    <property type="evidence" value="ECO:0007669"/>
    <property type="project" value="TreeGrafter"/>
</dbReference>
<reference evidence="7" key="2">
    <citation type="submission" date="2025-09" db="UniProtKB">
        <authorList>
            <consortium name="Ensembl"/>
        </authorList>
    </citation>
    <scope>IDENTIFICATION</scope>
</reference>
<dbReference type="PANTHER" id="PTHR10517">
    <property type="entry name" value="FOLATE RECEPTOR"/>
    <property type="match status" value="1"/>
</dbReference>
<feature type="domain" description="Folate receptor-like" evidence="6">
    <location>
        <begin position="26"/>
        <end position="191"/>
    </location>
</feature>
<accession>A0A8C5PRJ3</accession>
<dbReference type="Proteomes" id="UP000694569">
    <property type="component" value="Unplaced"/>
</dbReference>